<protein>
    <submittedName>
        <fullName evidence="2">Uncharacterized protein</fullName>
    </submittedName>
</protein>
<dbReference type="AlphaFoldDB" id="A0AAJ1A752"/>
<sequence length="57" mass="6173">MKAIIDREGNARSGEGDGQKLRGPADLDMFDFLGGANEGNQPGCDPASERQRSQDHR</sequence>
<gene>
    <name evidence="2" type="ORF">HFO42_10080</name>
</gene>
<dbReference type="RefSeq" id="WP_222029162.1">
    <property type="nucleotide sequence ID" value="NZ_JAAXDY010000013.1"/>
</dbReference>
<dbReference type="Proteomes" id="UP000825699">
    <property type="component" value="Unassembled WGS sequence"/>
</dbReference>
<evidence type="ECO:0000313" key="2">
    <source>
        <dbReference type="EMBL" id="MBY5628458.1"/>
    </source>
</evidence>
<proteinExistence type="predicted"/>
<organism evidence="2 3">
    <name type="scientific">Rhizobium leguminosarum</name>
    <dbReference type="NCBI Taxonomy" id="384"/>
    <lineage>
        <taxon>Bacteria</taxon>
        <taxon>Pseudomonadati</taxon>
        <taxon>Pseudomonadota</taxon>
        <taxon>Alphaproteobacteria</taxon>
        <taxon>Hyphomicrobiales</taxon>
        <taxon>Rhizobiaceae</taxon>
        <taxon>Rhizobium/Agrobacterium group</taxon>
        <taxon>Rhizobium</taxon>
    </lineage>
</organism>
<comment type="caution">
    <text evidence="2">The sequence shown here is derived from an EMBL/GenBank/DDBJ whole genome shotgun (WGS) entry which is preliminary data.</text>
</comment>
<feature type="region of interest" description="Disordered" evidence="1">
    <location>
        <begin position="1"/>
        <end position="57"/>
    </location>
</feature>
<evidence type="ECO:0000313" key="3">
    <source>
        <dbReference type="Proteomes" id="UP000825699"/>
    </source>
</evidence>
<accession>A0AAJ1A752</accession>
<dbReference type="EMBL" id="JAAXEP010000004">
    <property type="protein sequence ID" value="MBY5628458.1"/>
    <property type="molecule type" value="Genomic_DNA"/>
</dbReference>
<name>A0AAJ1A752_RHILE</name>
<evidence type="ECO:0000256" key="1">
    <source>
        <dbReference type="SAM" id="MobiDB-lite"/>
    </source>
</evidence>
<feature type="compositionally biased region" description="Basic and acidic residues" evidence="1">
    <location>
        <begin position="47"/>
        <end position="57"/>
    </location>
</feature>
<feature type="compositionally biased region" description="Basic and acidic residues" evidence="1">
    <location>
        <begin position="1"/>
        <end position="25"/>
    </location>
</feature>
<reference evidence="2" key="1">
    <citation type="submission" date="2020-04" db="EMBL/GenBank/DDBJ databases">
        <title>Global-level population genomics supports evidence of horizontal gene transfer on evolution of Rhizobia in Lentils.</title>
        <authorList>
            <person name="Gai Y."/>
            <person name="Cook D."/>
            <person name="Riely B."/>
        </authorList>
    </citation>
    <scope>NUCLEOTIDE SEQUENCE</scope>
    <source>
        <strain evidence="2">Derici101B</strain>
    </source>
</reference>